<dbReference type="PANTHER" id="PTHR46244:SF6">
    <property type="entry name" value="PHOSPHOENOLPYRUVATE-PROTEIN PHOSPHOTRANSFERASE"/>
    <property type="match status" value="1"/>
</dbReference>
<dbReference type="SUPFAM" id="SSF47831">
    <property type="entry name" value="Enzyme I of the PEP:sugar phosphotransferase system HPr-binding (sub)domain"/>
    <property type="match status" value="1"/>
</dbReference>
<keyword evidence="6" id="KW-0813">Transport</keyword>
<dbReference type="GO" id="GO:0008965">
    <property type="term" value="F:phosphoenolpyruvate-protein phosphotransferase activity"/>
    <property type="evidence" value="ECO:0007669"/>
    <property type="project" value="UniProtKB-EC"/>
</dbReference>
<dbReference type="GO" id="GO:0046872">
    <property type="term" value="F:metal ion binding"/>
    <property type="evidence" value="ECO:0007669"/>
    <property type="project" value="UniProtKB-KW"/>
</dbReference>
<keyword evidence="12" id="KW-0418">Kinase</keyword>
<dbReference type="InterPro" id="IPR040442">
    <property type="entry name" value="Pyrv_kinase-like_dom_sf"/>
</dbReference>
<feature type="domain" description="GAF" evidence="14">
    <location>
        <begin position="24"/>
        <end position="170"/>
    </location>
</feature>
<dbReference type="SUPFAM" id="SSF55781">
    <property type="entry name" value="GAF domain-like"/>
    <property type="match status" value="1"/>
</dbReference>
<organism evidence="15 16">
    <name type="scientific">Rhizobium altiplani</name>
    <dbReference type="NCBI Taxonomy" id="1864509"/>
    <lineage>
        <taxon>Bacteria</taxon>
        <taxon>Pseudomonadati</taxon>
        <taxon>Pseudomonadota</taxon>
        <taxon>Alphaproteobacteria</taxon>
        <taxon>Hyphomicrobiales</taxon>
        <taxon>Rhizobiaceae</taxon>
        <taxon>Rhizobium/Agrobacterium group</taxon>
        <taxon>Rhizobium</taxon>
    </lineage>
</organism>
<dbReference type="NCBIfam" id="TIGR01417">
    <property type="entry name" value="PTS_I_fam"/>
    <property type="match status" value="1"/>
</dbReference>
<dbReference type="InterPro" id="IPR008731">
    <property type="entry name" value="PTS_EIN"/>
</dbReference>
<dbReference type="PANTHER" id="PTHR46244">
    <property type="entry name" value="PHOSPHOENOLPYRUVATE-PROTEIN PHOSPHOTRANSFERASE"/>
    <property type="match status" value="1"/>
</dbReference>
<evidence type="ECO:0000256" key="11">
    <source>
        <dbReference type="ARBA" id="ARBA00022723"/>
    </source>
</evidence>
<dbReference type="OrthoDB" id="9765468at2"/>
<dbReference type="InterPro" id="IPR006318">
    <property type="entry name" value="PTS_EI-like"/>
</dbReference>
<keyword evidence="9" id="KW-0808">Transferase</keyword>
<evidence type="ECO:0000313" key="16">
    <source>
        <dbReference type="Proteomes" id="UP000068164"/>
    </source>
</evidence>
<dbReference type="InterPro" id="IPR000121">
    <property type="entry name" value="PEP_util_C"/>
</dbReference>
<dbReference type="PRINTS" id="PR01736">
    <property type="entry name" value="PHPHTRNFRASE"/>
</dbReference>
<dbReference type="InterPro" id="IPR050499">
    <property type="entry name" value="PEP-utilizing_PTS_enzyme"/>
</dbReference>
<keyword evidence="16" id="KW-1185">Reference proteome</keyword>
<dbReference type="InterPro" id="IPR003018">
    <property type="entry name" value="GAF"/>
</dbReference>
<evidence type="ECO:0000313" key="15">
    <source>
        <dbReference type="EMBL" id="KWV44576.1"/>
    </source>
</evidence>
<evidence type="ECO:0000256" key="2">
    <source>
        <dbReference type="ARBA" id="ARBA00001946"/>
    </source>
</evidence>
<dbReference type="Pfam" id="PF00391">
    <property type="entry name" value="PEP-utilizers"/>
    <property type="match status" value="1"/>
</dbReference>
<gene>
    <name evidence="15" type="ORF">AS026_16080</name>
</gene>
<evidence type="ECO:0000256" key="6">
    <source>
        <dbReference type="ARBA" id="ARBA00022448"/>
    </source>
</evidence>
<evidence type="ECO:0000256" key="1">
    <source>
        <dbReference type="ARBA" id="ARBA00000683"/>
    </source>
</evidence>
<dbReference type="InterPro" id="IPR023151">
    <property type="entry name" value="PEP_util_CS"/>
</dbReference>
<protein>
    <recommendedName>
        <fullName evidence="5">phosphoenolpyruvate--protein phosphotransferase</fullName>
        <ecNumber evidence="5">2.7.3.9</ecNumber>
    </recommendedName>
</protein>
<comment type="cofactor">
    <cofactor evidence="2">
        <name>Mg(2+)</name>
        <dbReference type="ChEBI" id="CHEBI:18420"/>
    </cofactor>
</comment>
<keyword evidence="13" id="KW-0460">Magnesium</keyword>
<dbReference type="Pfam" id="PF02896">
    <property type="entry name" value="PEP-utilizers_C"/>
    <property type="match status" value="1"/>
</dbReference>
<accession>A0A109J911</accession>
<dbReference type="InterPro" id="IPR036637">
    <property type="entry name" value="Phosphohistidine_dom_sf"/>
</dbReference>
<name>A0A109J911_9HYPH</name>
<dbReference type="InterPro" id="IPR008279">
    <property type="entry name" value="PEP-util_enz_mobile_dom"/>
</dbReference>
<evidence type="ECO:0000256" key="5">
    <source>
        <dbReference type="ARBA" id="ARBA00012232"/>
    </source>
</evidence>
<comment type="similarity">
    <text evidence="4">Belongs to the PEP-utilizing enzyme family.</text>
</comment>
<dbReference type="Gene3D" id="3.20.20.60">
    <property type="entry name" value="Phosphoenolpyruvate-binding domains"/>
    <property type="match status" value="1"/>
</dbReference>
<reference evidence="15 16" key="1">
    <citation type="submission" date="2015-11" db="EMBL/GenBank/DDBJ databases">
        <title>Draft Genome Sequence of the Strain BR 10423 (Rhizobium sp.) isolated from nodules of Mimosa pudica.</title>
        <authorList>
            <person name="Barauna A.C."/>
            <person name="Zilli J.E."/>
            <person name="Simoes-Araujo J.L."/>
            <person name="Reis V.M."/>
            <person name="James E.K."/>
            <person name="Reis F.B.Jr."/>
            <person name="Rouws L.F."/>
            <person name="Passos S.R."/>
            <person name="Gois S.R."/>
        </authorList>
    </citation>
    <scope>NUCLEOTIDE SEQUENCE [LARGE SCALE GENOMIC DNA]</scope>
    <source>
        <strain evidence="15 16">BR10423</strain>
    </source>
</reference>
<dbReference type="InterPro" id="IPR029016">
    <property type="entry name" value="GAF-like_dom_sf"/>
</dbReference>
<dbReference type="Pfam" id="PF01590">
    <property type="entry name" value="GAF"/>
    <property type="match status" value="1"/>
</dbReference>
<keyword evidence="11" id="KW-0479">Metal-binding</keyword>
<comment type="catalytic activity">
    <reaction evidence="1">
        <text>L-histidyl-[protein] + phosphoenolpyruvate = N(pros)-phospho-L-histidyl-[protein] + pyruvate</text>
        <dbReference type="Rhea" id="RHEA:23880"/>
        <dbReference type="Rhea" id="RHEA-COMP:9745"/>
        <dbReference type="Rhea" id="RHEA-COMP:9746"/>
        <dbReference type="ChEBI" id="CHEBI:15361"/>
        <dbReference type="ChEBI" id="CHEBI:29979"/>
        <dbReference type="ChEBI" id="CHEBI:58702"/>
        <dbReference type="ChEBI" id="CHEBI:64837"/>
        <dbReference type="EC" id="2.7.3.9"/>
    </reaction>
</comment>
<evidence type="ECO:0000256" key="10">
    <source>
        <dbReference type="ARBA" id="ARBA00022683"/>
    </source>
</evidence>
<dbReference type="PROSITE" id="PS00742">
    <property type="entry name" value="PEP_ENZYMES_2"/>
    <property type="match status" value="1"/>
</dbReference>
<dbReference type="InterPro" id="IPR036618">
    <property type="entry name" value="PtsI_HPr-bd_sf"/>
</dbReference>
<keyword evidence="7" id="KW-0963">Cytoplasm</keyword>
<dbReference type="EC" id="2.7.3.9" evidence="5"/>
<comment type="caution">
    <text evidence="15">The sequence shown here is derived from an EMBL/GenBank/DDBJ whole genome shotgun (WGS) entry which is preliminary data.</text>
</comment>
<dbReference type="EMBL" id="LNCD01000121">
    <property type="protein sequence ID" value="KWV44576.1"/>
    <property type="molecule type" value="Genomic_DNA"/>
</dbReference>
<dbReference type="Gene3D" id="3.50.30.10">
    <property type="entry name" value="Phosphohistidine domain"/>
    <property type="match status" value="1"/>
</dbReference>
<evidence type="ECO:0000256" key="12">
    <source>
        <dbReference type="ARBA" id="ARBA00022777"/>
    </source>
</evidence>
<dbReference type="Pfam" id="PF05524">
    <property type="entry name" value="PEP-utilisers_N"/>
    <property type="match status" value="1"/>
</dbReference>
<keyword evidence="10" id="KW-0598">Phosphotransferase system</keyword>
<evidence type="ECO:0000256" key="7">
    <source>
        <dbReference type="ARBA" id="ARBA00022490"/>
    </source>
</evidence>
<dbReference type="GO" id="GO:0005737">
    <property type="term" value="C:cytoplasm"/>
    <property type="evidence" value="ECO:0007669"/>
    <property type="project" value="UniProtKB-SubCell"/>
</dbReference>
<dbReference type="SMART" id="SM00065">
    <property type="entry name" value="GAF"/>
    <property type="match status" value="1"/>
</dbReference>
<dbReference type="GO" id="GO:0009401">
    <property type="term" value="P:phosphoenolpyruvate-dependent sugar phosphotransferase system"/>
    <property type="evidence" value="ECO:0007669"/>
    <property type="project" value="UniProtKB-KW"/>
</dbReference>
<sequence length="755" mass="83444">MRDLSGGPRVLLKRLRELMAEPLEPQERLDRIVRQIAGNMVAEVCSVYVLRADGVLELYATEGLKKEAVHLSQLKMGQGLVGTIAASAQPLNLSDAQSHPAFRYLPETGEEIYHSFLGVPILRTGRSLGVLVVQNKASRTYREEELEALETTAMVLAEMIATGELKKITKPGLELDLTRSVTIDGDTYNEGIGLGYVVLHEPRIVVTNLLNEDSEKEIRRLGEALGSLRISIDDLLSQRDVSMEGEHREVLETYRMFAHDQGWVRKLEEAIRNGLTAEAAVEKVQSDTKARMIRMTDPYLRERMHDFEDLANRLLRQLTGYTGRTAGDGFPSDAIILARAMGAAELLDYPRANVRGLVLEEGAVTSHVVIVARAMGIPVIGQAAGVVALAENGDAVIIDGDGGHVHLRPMPEHQRSYEEKVRFRARRQEQFRALRSVESRTRDGQRVSLMMNAGLLVDLPQLSDSGAEGIGLFRTELQFMIASNMPKAEEQELFYRNVLKQAAGRVVTFRTLDIGGDKVVPYFRGHEEENPALGWRAIRLSLDRPGLLRTQLRAMLKAAAGIELKLMVPMVTEVSEIAAVRELLQKEVQHLSRFGHGLPRKLQFGAMLEVPALLWQLDELMSAVDFVSVGSNDLFQFSMAVDRGNARVSDRFDPLGKPFLRILRDIVRAGERNNTPVTLCGELAGKPISAMALLGIGFRSVSMSPASIGPVKAMLLGLEVETLAKVMNEALDDTKSATSIRDVLAHFAEAHNIPL</sequence>
<dbReference type="Proteomes" id="UP000068164">
    <property type="component" value="Unassembled WGS sequence"/>
</dbReference>
<evidence type="ECO:0000256" key="8">
    <source>
        <dbReference type="ARBA" id="ARBA00022597"/>
    </source>
</evidence>
<dbReference type="AlphaFoldDB" id="A0A109J911"/>
<proteinExistence type="inferred from homology"/>
<dbReference type="SUPFAM" id="SSF52009">
    <property type="entry name" value="Phosphohistidine domain"/>
    <property type="match status" value="1"/>
</dbReference>
<dbReference type="SUPFAM" id="SSF51621">
    <property type="entry name" value="Phosphoenolpyruvate/pyruvate domain"/>
    <property type="match status" value="1"/>
</dbReference>
<keyword evidence="8" id="KW-0762">Sugar transport</keyword>
<evidence type="ECO:0000259" key="14">
    <source>
        <dbReference type="SMART" id="SM00065"/>
    </source>
</evidence>
<evidence type="ECO:0000256" key="13">
    <source>
        <dbReference type="ARBA" id="ARBA00022842"/>
    </source>
</evidence>
<dbReference type="InterPro" id="IPR015813">
    <property type="entry name" value="Pyrv/PenolPyrv_kinase-like_dom"/>
</dbReference>
<evidence type="ECO:0000256" key="3">
    <source>
        <dbReference type="ARBA" id="ARBA00004496"/>
    </source>
</evidence>
<evidence type="ECO:0000256" key="9">
    <source>
        <dbReference type="ARBA" id="ARBA00022679"/>
    </source>
</evidence>
<evidence type="ECO:0000256" key="4">
    <source>
        <dbReference type="ARBA" id="ARBA00007837"/>
    </source>
</evidence>
<dbReference type="GO" id="GO:0016301">
    <property type="term" value="F:kinase activity"/>
    <property type="evidence" value="ECO:0007669"/>
    <property type="project" value="UniProtKB-KW"/>
</dbReference>
<dbReference type="Gene3D" id="3.30.450.40">
    <property type="match status" value="1"/>
</dbReference>
<dbReference type="Gene3D" id="1.10.274.10">
    <property type="entry name" value="PtsI, HPr-binding domain"/>
    <property type="match status" value="1"/>
</dbReference>
<comment type="subcellular location">
    <subcellularLocation>
        <location evidence="3">Cytoplasm</location>
    </subcellularLocation>
</comment>
<dbReference type="RefSeq" id="WP_018857869.1">
    <property type="nucleotide sequence ID" value="NZ_JBBNAS010000030.1"/>
</dbReference>